<protein>
    <submittedName>
        <fullName evidence="1">Uncharacterized protein</fullName>
    </submittedName>
</protein>
<name>A0A1J0MF64_9CAUD</name>
<evidence type="ECO:0000313" key="2">
    <source>
        <dbReference type="Proteomes" id="UP000224355"/>
    </source>
</evidence>
<evidence type="ECO:0000313" key="1">
    <source>
        <dbReference type="EMBL" id="APD19689.1"/>
    </source>
</evidence>
<sequence>MKNRARIIRFTNKEGLREAYFECGGKWYLCGFEDMGGKFVYLRPSVAQTILKNKIVGFPLETISKLWANQTPKQLLALSFIRVWES</sequence>
<reference evidence="2" key="1">
    <citation type="submission" date="2016-11" db="EMBL/GenBank/DDBJ databases">
        <authorList>
            <person name="Shneider M.M."/>
            <person name="Kabanova A.P."/>
            <person name="Vo T.N.H."/>
            <person name="Korzhenkov A."/>
            <person name="Samarov N.I."/>
            <person name="Toshchakov S.V."/>
            <person name="Miroshnikov K.K."/>
            <person name="Ignatov A.N."/>
            <person name="Kulikov E.E."/>
            <person name="Miroshnikov K.A."/>
        </authorList>
    </citation>
    <scope>NUCLEOTIDE SEQUENCE [LARGE SCALE GENOMIC DNA]</scope>
</reference>
<gene>
    <name evidence="1" type="ORF">PP101_28</name>
</gene>
<accession>A0A1J0MF64</accession>
<dbReference type="Proteomes" id="UP000224355">
    <property type="component" value="Segment"/>
</dbReference>
<dbReference type="EMBL" id="KY087898">
    <property type="protein sequence ID" value="APD19689.1"/>
    <property type="molecule type" value="Genomic_DNA"/>
</dbReference>
<keyword evidence="2" id="KW-1185">Reference proteome</keyword>
<reference evidence="1 2" key="2">
    <citation type="submission" date="2018-04" db="EMBL/GenBank/DDBJ databases">
        <authorList>
            <person name="Shneider M.M."/>
            <person name="Kabanova A.P."/>
            <person name="Vo T.N.H."/>
            <person name="Korzhenkov A."/>
            <person name="Samarov N.I."/>
            <person name="Toshchakov S.V."/>
            <person name="Miroshnikov K.K."/>
            <person name="Ignatov A.N."/>
            <person name="Kulikov E.E."/>
            <person name="Miroshnikov K.A."/>
        </authorList>
    </citation>
    <scope>NUCLEOTIDE SEQUENCE [LARGE SCALE GENOMIC DNA]</scope>
</reference>
<proteinExistence type="predicted"/>
<organism evidence="1 2">
    <name type="scientific">Pectobacterium phage PP101</name>
    <dbReference type="NCBI Taxonomy" id="1916414"/>
    <lineage>
        <taxon>Viruses</taxon>
        <taxon>Duplodnaviria</taxon>
        <taxon>Heunggongvirae</taxon>
        <taxon>Uroviricota</taxon>
        <taxon>Caudoviricetes</taxon>
        <taxon>Chaseviridae</taxon>
        <taxon>Cleopatravirinae</taxon>
        <taxon>Suwonvirus</taxon>
        <taxon>Suwonvirus PP101</taxon>
    </lineage>
</organism>